<dbReference type="InterPro" id="IPR004013">
    <property type="entry name" value="PHP_dom"/>
</dbReference>
<dbReference type="Proteomes" id="UP000655830">
    <property type="component" value="Unassembled WGS sequence"/>
</dbReference>
<evidence type="ECO:0000256" key="9">
    <source>
        <dbReference type="SAM" id="Coils"/>
    </source>
</evidence>
<proteinExistence type="inferred from homology"/>
<evidence type="ECO:0000256" key="4">
    <source>
        <dbReference type="ARBA" id="ARBA00022605"/>
    </source>
</evidence>
<evidence type="ECO:0000313" key="12">
    <source>
        <dbReference type="Proteomes" id="UP000655830"/>
    </source>
</evidence>
<evidence type="ECO:0000256" key="6">
    <source>
        <dbReference type="ARBA" id="ARBA00023102"/>
    </source>
</evidence>
<evidence type="ECO:0000256" key="7">
    <source>
        <dbReference type="ARBA" id="ARBA00049158"/>
    </source>
</evidence>
<name>A0A926EMA4_9FIRM</name>
<dbReference type="GO" id="GO:0000105">
    <property type="term" value="P:L-histidine biosynthetic process"/>
    <property type="evidence" value="ECO:0007669"/>
    <property type="project" value="UniProtKB-UniRule"/>
</dbReference>
<dbReference type="PANTHER" id="PTHR21039">
    <property type="entry name" value="HISTIDINOL PHOSPHATASE-RELATED"/>
    <property type="match status" value="1"/>
</dbReference>
<dbReference type="GO" id="GO:0005737">
    <property type="term" value="C:cytoplasm"/>
    <property type="evidence" value="ECO:0007669"/>
    <property type="project" value="TreeGrafter"/>
</dbReference>
<dbReference type="EC" id="3.1.3.15" evidence="3 8"/>
<evidence type="ECO:0000313" key="11">
    <source>
        <dbReference type="EMBL" id="MBC8580917.1"/>
    </source>
</evidence>
<keyword evidence="5 8" id="KW-0378">Hydrolase</keyword>
<gene>
    <name evidence="11" type="ORF">H8718_15465</name>
</gene>
<dbReference type="Pfam" id="PF02811">
    <property type="entry name" value="PHP"/>
    <property type="match status" value="1"/>
</dbReference>
<evidence type="ECO:0000256" key="5">
    <source>
        <dbReference type="ARBA" id="ARBA00022801"/>
    </source>
</evidence>
<dbReference type="RefSeq" id="WP_249333601.1">
    <property type="nucleotide sequence ID" value="NZ_JACRSY010000031.1"/>
</dbReference>
<sequence>MKNYHTHTYRCKHAVGTVEDYVQAAIENDVQVLGMSDHTPFPNDSHWLKVRMAYEELEAYCKEIDEAKEKYKEIKILKGFECEYLKEYHEFYKEVLLGQHEADYLILAGHQIFGTSPWNLRGEVKSLKEELRLYADYLVKGMETGLFTFVAHPDVFGTFYLNWDEEALAASKYIIEAAKAYHMPLEVNGYGLRKPEITTEQGVRRMYPLHGFWELAGHYDIEVLANSDAHKPSDIISNIEEGYKIASTYGLHKKFEIIR</sequence>
<evidence type="ECO:0000256" key="1">
    <source>
        <dbReference type="ARBA" id="ARBA00004970"/>
    </source>
</evidence>
<reference evidence="11" key="1">
    <citation type="submission" date="2020-08" db="EMBL/GenBank/DDBJ databases">
        <title>Genome public.</title>
        <authorList>
            <person name="Liu C."/>
            <person name="Sun Q."/>
        </authorList>
    </citation>
    <scope>NUCLEOTIDE SEQUENCE</scope>
    <source>
        <strain evidence="11">NSJ-12</strain>
    </source>
</reference>
<dbReference type="Gene3D" id="3.20.20.140">
    <property type="entry name" value="Metal-dependent hydrolases"/>
    <property type="match status" value="1"/>
</dbReference>
<comment type="pathway">
    <text evidence="1 8">Amino-acid biosynthesis; L-histidine biosynthesis; L-histidine from 5-phospho-alpha-D-ribose 1-diphosphate: step 8/9.</text>
</comment>
<dbReference type="EMBL" id="JACRSY010000031">
    <property type="protein sequence ID" value="MBC8580917.1"/>
    <property type="molecule type" value="Genomic_DNA"/>
</dbReference>
<evidence type="ECO:0000256" key="2">
    <source>
        <dbReference type="ARBA" id="ARBA00009152"/>
    </source>
</evidence>
<keyword evidence="4 8" id="KW-0028">Amino-acid biosynthesis</keyword>
<dbReference type="SUPFAM" id="SSF89550">
    <property type="entry name" value="PHP domain-like"/>
    <property type="match status" value="1"/>
</dbReference>
<comment type="similarity">
    <text evidence="2 8">Belongs to the PHP hydrolase family. HisK subfamily.</text>
</comment>
<feature type="coiled-coil region" evidence="9">
    <location>
        <begin position="50"/>
        <end position="77"/>
    </location>
</feature>
<accession>A0A926EMA4</accession>
<keyword evidence="12" id="KW-1185">Reference proteome</keyword>
<comment type="caution">
    <text evidence="11">The sequence shown here is derived from an EMBL/GenBank/DDBJ whole genome shotgun (WGS) entry which is preliminary data.</text>
</comment>
<evidence type="ECO:0000259" key="10">
    <source>
        <dbReference type="Pfam" id="PF02811"/>
    </source>
</evidence>
<dbReference type="PANTHER" id="PTHR21039:SF0">
    <property type="entry name" value="HISTIDINOL-PHOSPHATASE"/>
    <property type="match status" value="1"/>
</dbReference>
<keyword evidence="6 8" id="KW-0368">Histidine biosynthesis</keyword>
<dbReference type="InterPro" id="IPR010140">
    <property type="entry name" value="Histidinol_P_phosphatase_HisJ"/>
</dbReference>
<organism evidence="11 12">
    <name type="scientific">Zhenhengia yiwuensis</name>
    <dbReference type="NCBI Taxonomy" id="2763666"/>
    <lineage>
        <taxon>Bacteria</taxon>
        <taxon>Bacillati</taxon>
        <taxon>Bacillota</taxon>
        <taxon>Clostridia</taxon>
        <taxon>Lachnospirales</taxon>
        <taxon>Lachnospiraceae</taxon>
        <taxon>Zhenhengia</taxon>
    </lineage>
</organism>
<protein>
    <recommendedName>
        <fullName evidence="3 8">Histidinol-phosphatase</fullName>
        <shortName evidence="8">HolPase</shortName>
        <ecNumber evidence="3 8">3.1.3.15</ecNumber>
    </recommendedName>
</protein>
<dbReference type="GO" id="GO:0004401">
    <property type="term" value="F:histidinol-phosphatase activity"/>
    <property type="evidence" value="ECO:0007669"/>
    <property type="project" value="UniProtKB-UniRule"/>
</dbReference>
<evidence type="ECO:0000256" key="3">
    <source>
        <dbReference type="ARBA" id="ARBA00013085"/>
    </source>
</evidence>
<keyword evidence="9" id="KW-0175">Coiled coil</keyword>
<dbReference type="AlphaFoldDB" id="A0A926EMA4"/>
<feature type="domain" description="PHP" evidence="10">
    <location>
        <begin position="4"/>
        <end position="188"/>
    </location>
</feature>
<evidence type="ECO:0000256" key="8">
    <source>
        <dbReference type="RuleBase" id="RU366003"/>
    </source>
</evidence>
<dbReference type="InterPro" id="IPR016195">
    <property type="entry name" value="Pol/histidinol_Pase-like"/>
</dbReference>
<dbReference type="CDD" id="cd12110">
    <property type="entry name" value="PHP_HisPPase_Hisj_like"/>
    <property type="match status" value="1"/>
</dbReference>
<comment type="catalytic activity">
    <reaction evidence="7 8">
        <text>L-histidinol phosphate + H2O = L-histidinol + phosphate</text>
        <dbReference type="Rhea" id="RHEA:14465"/>
        <dbReference type="ChEBI" id="CHEBI:15377"/>
        <dbReference type="ChEBI" id="CHEBI:43474"/>
        <dbReference type="ChEBI" id="CHEBI:57699"/>
        <dbReference type="ChEBI" id="CHEBI:57980"/>
        <dbReference type="EC" id="3.1.3.15"/>
    </reaction>
</comment>